<dbReference type="Gene3D" id="2.40.70.10">
    <property type="entry name" value="Acid Proteases"/>
    <property type="match status" value="1"/>
</dbReference>
<feature type="non-terminal residue" evidence="1">
    <location>
        <position position="1"/>
    </location>
</feature>
<dbReference type="AlphaFoldDB" id="A0A0C3KDE4"/>
<keyword evidence="2" id="KW-1185">Reference proteome</keyword>
<reference evidence="1 2" key="1">
    <citation type="submission" date="2014-04" db="EMBL/GenBank/DDBJ databases">
        <authorList>
            <consortium name="DOE Joint Genome Institute"/>
            <person name="Kuo A."/>
            <person name="Kohler A."/>
            <person name="Costa M.D."/>
            <person name="Nagy L.G."/>
            <person name="Floudas D."/>
            <person name="Copeland A."/>
            <person name="Barry K.W."/>
            <person name="Cichocki N."/>
            <person name="Veneault-Fourrey C."/>
            <person name="LaButti K."/>
            <person name="Lindquist E.A."/>
            <person name="Lipzen A."/>
            <person name="Lundell T."/>
            <person name="Morin E."/>
            <person name="Murat C."/>
            <person name="Sun H."/>
            <person name="Tunlid A."/>
            <person name="Henrissat B."/>
            <person name="Grigoriev I.V."/>
            <person name="Hibbett D.S."/>
            <person name="Martin F."/>
            <person name="Nordberg H.P."/>
            <person name="Cantor M.N."/>
            <person name="Hua S.X."/>
        </authorList>
    </citation>
    <scope>NUCLEOTIDE SEQUENCE [LARGE SCALE GENOMIC DNA]</scope>
    <source>
        <strain evidence="1 2">Marx 270</strain>
    </source>
</reference>
<proteinExistence type="predicted"/>
<dbReference type="InterPro" id="IPR021109">
    <property type="entry name" value="Peptidase_aspartic_dom_sf"/>
</dbReference>
<dbReference type="SUPFAM" id="SSF50630">
    <property type="entry name" value="Acid proteases"/>
    <property type="match status" value="1"/>
</dbReference>
<reference evidence="2" key="2">
    <citation type="submission" date="2015-01" db="EMBL/GenBank/DDBJ databases">
        <title>Evolutionary Origins and Diversification of the Mycorrhizal Mutualists.</title>
        <authorList>
            <consortium name="DOE Joint Genome Institute"/>
            <consortium name="Mycorrhizal Genomics Consortium"/>
            <person name="Kohler A."/>
            <person name="Kuo A."/>
            <person name="Nagy L.G."/>
            <person name="Floudas D."/>
            <person name="Copeland A."/>
            <person name="Barry K.W."/>
            <person name="Cichocki N."/>
            <person name="Veneault-Fourrey C."/>
            <person name="LaButti K."/>
            <person name="Lindquist E.A."/>
            <person name="Lipzen A."/>
            <person name="Lundell T."/>
            <person name="Morin E."/>
            <person name="Murat C."/>
            <person name="Riley R."/>
            <person name="Ohm R."/>
            <person name="Sun H."/>
            <person name="Tunlid A."/>
            <person name="Henrissat B."/>
            <person name="Grigoriev I.V."/>
            <person name="Hibbett D.S."/>
            <person name="Martin F."/>
        </authorList>
    </citation>
    <scope>NUCLEOTIDE SEQUENCE [LARGE SCALE GENOMIC DNA]</scope>
    <source>
        <strain evidence="2">Marx 270</strain>
    </source>
</reference>
<dbReference type="HOGENOM" id="CLU_047281_3_0_1"/>
<name>A0A0C3KDE4_PISTI</name>
<protein>
    <recommendedName>
        <fullName evidence="3">Aspartic peptidase DDI1-type domain-containing protein</fullName>
    </recommendedName>
</protein>
<dbReference type="STRING" id="870435.A0A0C3KDE4"/>
<dbReference type="CDD" id="cd00303">
    <property type="entry name" value="retropepsin_like"/>
    <property type="match status" value="1"/>
</dbReference>
<sequence length="153" mass="17111">VIHVKGANVRADDRTTLQRNTSITKDFTRKILKPLVVVVVHVNGHPACALIDTGSLADFMSVTLAKQLQVKRVPLEKPLTIQLVIQGSRSVRNDACAVTDIGNIDCERHFDIMNLQNYDLILRTPFLYQHKVMVGLHSPRVVISSSRLMEMKG</sequence>
<feature type="non-terminal residue" evidence="1">
    <location>
        <position position="153"/>
    </location>
</feature>
<dbReference type="EMBL" id="KN831959">
    <property type="protein sequence ID" value="KIO07647.1"/>
    <property type="molecule type" value="Genomic_DNA"/>
</dbReference>
<dbReference type="Proteomes" id="UP000054217">
    <property type="component" value="Unassembled WGS sequence"/>
</dbReference>
<evidence type="ECO:0008006" key="3">
    <source>
        <dbReference type="Google" id="ProtNLM"/>
    </source>
</evidence>
<accession>A0A0C3KDE4</accession>
<dbReference type="OrthoDB" id="1750432at2759"/>
<gene>
    <name evidence="1" type="ORF">M404DRAFT_52551</name>
</gene>
<evidence type="ECO:0000313" key="2">
    <source>
        <dbReference type="Proteomes" id="UP000054217"/>
    </source>
</evidence>
<evidence type="ECO:0000313" key="1">
    <source>
        <dbReference type="EMBL" id="KIO07647.1"/>
    </source>
</evidence>
<dbReference type="InParanoid" id="A0A0C3KDE4"/>
<dbReference type="Pfam" id="PF08284">
    <property type="entry name" value="RVP_2"/>
    <property type="match status" value="1"/>
</dbReference>
<organism evidence="1 2">
    <name type="scientific">Pisolithus tinctorius Marx 270</name>
    <dbReference type="NCBI Taxonomy" id="870435"/>
    <lineage>
        <taxon>Eukaryota</taxon>
        <taxon>Fungi</taxon>
        <taxon>Dikarya</taxon>
        <taxon>Basidiomycota</taxon>
        <taxon>Agaricomycotina</taxon>
        <taxon>Agaricomycetes</taxon>
        <taxon>Agaricomycetidae</taxon>
        <taxon>Boletales</taxon>
        <taxon>Sclerodermatineae</taxon>
        <taxon>Pisolithaceae</taxon>
        <taxon>Pisolithus</taxon>
    </lineage>
</organism>